<evidence type="ECO:0000313" key="4">
    <source>
        <dbReference type="Proteomes" id="UP000625804"/>
    </source>
</evidence>
<feature type="transmembrane region" description="Helical" evidence="1">
    <location>
        <begin position="35"/>
        <end position="59"/>
    </location>
</feature>
<comment type="caution">
    <text evidence="3">The sequence shown here is derived from an EMBL/GenBank/DDBJ whole genome shotgun (WGS) entry which is preliminary data.</text>
</comment>
<evidence type="ECO:0000259" key="2">
    <source>
        <dbReference type="Pfam" id="PF11127"/>
    </source>
</evidence>
<keyword evidence="1" id="KW-1133">Transmembrane helix</keyword>
<dbReference type="RefSeq" id="WP_173731905.1">
    <property type="nucleotide sequence ID" value="NZ_JABTTE010000020.1"/>
</dbReference>
<reference evidence="3" key="1">
    <citation type="submission" date="2020-06" db="EMBL/GenBank/DDBJ databases">
        <title>A novel thermopfilic bacterium from Erzurum, Turkey.</title>
        <authorList>
            <person name="Adiguzel A."/>
            <person name="Ay H."/>
            <person name="Baltaci M.O."/>
        </authorList>
    </citation>
    <scope>NUCLEOTIDE SEQUENCE</scope>
    <source>
        <strain evidence="3">P2</strain>
    </source>
</reference>
<feature type="transmembrane region" description="Helical" evidence="1">
    <location>
        <begin position="9"/>
        <end position="29"/>
    </location>
</feature>
<proteinExistence type="predicted"/>
<evidence type="ECO:0000256" key="1">
    <source>
        <dbReference type="SAM" id="Phobius"/>
    </source>
</evidence>
<keyword evidence="1" id="KW-0472">Membrane</keyword>
<dbReference type="InterPro" id="IPR021309">
    <property type="entry name" value="YgaP-like_TM"/>
</dbReference>
<dbReference type="Pfam" id="PF11127">
    <property type="entry name" value="YgaP-like_TM"/>
    <property type="match status" value="1"/>
</dbReference>
<dbReference type="AlphaFoldDB" id="A0A8J8GF07"/>
<dbReference type="Gene3D" id="6.10.140.1340">
    <property type="match status" value="1"/>
</dbReference>
<name>A0A8J8GF07_9BACI</name>
<sequence>MHLFPTKGSIVNLIAGILVLGSVLLGLFVNTNWLYLSAFIGFMLIISSLTGICLISFLFKAFGVKEEQCCKNA</sequence>
<protein>
    <submittedName>
        <fullName evidence="3">DUF2892 domain-containing protein</fullName>
    </submittedName>
</protein>
<dbReference type="EMBL" id="JABTTE010000020">
    <property type="protein sequence ID" value="NSL52699.1"/>
    <property type="molecule type" value="Genomic_DNA"/>
</dbReference>
<keyword evidence="1" id="KW-0812">Transmembrane</keyword>
<gene>
    <name evidence="3" type="ORF">HR057_13135</name>
</gene>
<dbReference type="Proteomes" id="UP000625804">
    <property type="component" value="Unassembled WGS sequence"/>
</dbReference>
<keyword evidence="4" id="KW-1185">Reference proteome</keyword>
<evidence type="ECO:0000313" key="3">
    <source>
        <dbReference type="EMBL" id="NSL52699.1"/>
    </source>
</evidence>
<feature type="domain" description="Inner membrane protein YgaP-like transmembrane" evidence="2">
    <location>
        <begin position="10"/>
        <end position="60"/>
    </location>
</feature>
<organism evidence="3 4">
    <name type="scientific">Calidifontibacillus erzurumensis</name>
    <dbReference type="NCBI Taxonomy" id="2741433"/>
    <lineage>
        <taxon>Bacteria</taxon>
        <taxon>Bacillati</taxon>
        <taxon>Bacillota</taxon>
        <taxon>Bacilli</taxon>
        <taxon>Bacillales</taxon>
        <taxon>Bacillaceae</taxon>
        <taxon>Calidifontibacillus/Schinkia group</taxon>
        <taxon>Calidifontibacillus</taxon>
    </lineage>
</organism>
<accession>A0A8J8GF07</accession>